<evidence type="ECO:0000256" key="4">
    <source>
        <dbReference type="ARBA" id="ARBA00022692"/>
    </source>
</evidence>
<dbReference type="Proteomes" id="UP000809243">
    <property type="component" value="Unassembled WGS sequence"/>
</dbReference>
<dbReference type="Pfam" id="PF07549">
    <property type="entry name" value="Sec_GG"/>
    <property type="match status" value="1"/>
</dbReference>
<dbReference type="InterPro" id="IPR022813">
    <property type="entry name" value="SecD/SecF_arch_bac"/>
</dbReference>
<evidence type="ECO:0000256" key="1">
    <source>
        <dbReference type="ARBA" id="ARBA00004651"/>
    </source>
</evidence>
<keyword evidence="8 9" id="KW-0472">Membrane</keyword>
<evidence type="ECO:0000256" key="3">
    <source>
        <dbReference type="ARBA" id="ARBA00022475"/>
    </source>
</evidence>
<evidence type="ECO:0000256" key="6">
    <source>
        <dbReference type="ARBA" id="ARBA00022989"/>
    </source>
</evidence>
<protein>
    <recommendedName>
        <fullName evidence="10">Protein export membrane protein SecD/SecF C-terminal domain-containing protein</fullName>
    </recommendedName>
</protein>
<dbReference type="GO" id="GO:0015031">
    <property type="term" value="P:protein transport"/>
    <property type="evidence" value="ECO:0007669"/>
    <property type="project" value="UniProtKB-KW"/>
</dbReference>
<proteinExistence type="predicted"/>
<comment type="caution">
    <text evidence="11">The sequence shown here is derived from an EMBL/GenBank/DDBJ whole genome shotgun (WGS) entry which is preliminary data.</text>
</comment>
<gene>
    <name evidence="11" type="ORF">JW744_02845</name>
</gene>
<keyword evidence="5" id="KW-0653">Protein transport</keyword>
<evidence type="ECO:0000256" key="9">
    <source>
        <dbReference type="SAM" id="Phobius"/>
    </source>
</evidence>
<evidence type="ECO:0000313" key="11">
    <source>
        <dbReference type="EMBL" id="MBN2067381.1"/>
    </source>
</evidence>
<dbReference type="EMBL" id="JAFGDB010000045">
    <property type="protein sequence ID" value="MBN2067381.1"/>
    <property type="molecule type" value="Genomic_DNA"/>
</dbReference>
<dbReference type="Pfam" id="PF02355">
    <property type="entry name" value="SecD_SecF_C"/>
    <property type="match status" value="1"/>
</dbReference>
<feature type="domain" description="Protein export membrane protein SecD/SecF C-terminal" evidence="10">
    <location>
        <begin position="361"/>
        <end position="519"/>
    </location>
</feature>
<dbReference type="Gene3D" id="1.20.1640.10">
    <property type="entry name" value="Multidrug efflux transporter AcrB transmembrane domain"/>
    <property type="match status" value="1"/>
</dbReference>
<keyword evidence="3" id="KW-1003">Cell membrane</keyword>
<dbReference type="PANTHER" id="PTHR30081:SF1">
    <property type="entry name" value="PROTEIN TRANSLOCASE SUBUNIT SECD"/>
    <property type="match status" value="1"/>
</dbReference>
<keyword evidence="6 9" id="KW-1133">Transmembrane helix</keyword>
<keyword evidence="2" id="KW-0813">Transport</keyword>
<feature type="transmembrane region" description="Helical" evidence="9">
    <location>
        <begin position="378"/>
        <end position="399"/>
    </location>
</feature>
<sequence length="536" mass="58612">MAGLARNWRVILLVFFLMLSFLIIAGRGLQFGIDFSGGTLFQVQLAEPITDAGERSRVVTTIQQRLDWTGLRDTTVNFFGDQFVIAQVAETDPGTVERIEGLLKKQGVFEATIDGNVIFTGEDIIELPKDPAKGYGLYRESDGIRWVLPFVLRSNAALRFTELTFHRCELISYSPETGREYECEKTYFFIDRPKKSVLVLTRGIYYNDEQLLLEGSAIAGIPLGTKIKEVLLNANAPYFVLEESRFSDSQLEELRSLVLEKGTAVVPQTLDGPLKQQLTEIGFELREMPVSDSKPWVFDAAGLRSIIGLSEGVAQMDVARLEDAQPMDKLQIFGFAGTLQDAEQRRSDLEILLQSGSLSVSVRSISKETISPLLGENFLQNAVFMGVLALLIVAVVLFLRYRVLKLTFPMIGIGLSEVIMTAAFASLISKFDLGAVAGIVAAVGTGVDNQIVITDELIRGEGSDSGSLFSRAKRAFFIVTAAACTTLATMLPIILIGFGLGRLVGFAITTTIGVLVGVLIARPAFAEIAKAILEKK</sequence>
<reference evidence="11" key="1">
    <citation type="submission" date="2021-01" db="EMBL/GenBank/DDBJ databases">
        <title>Active Sulfur Cycling in an Early Earth Analoge.</title>
        <authorList>
            <person name="Hahn C.R."/>
            <person name="Youssef N.H."/>
            <person name="Elshahed M."/>
        </authorList>
    </citation>
    <scope>NUCLEOTIDE SEQUENCE</scope>
    <source>
        <strain evidence="11">Zod_Metabat.1151</strain>
    </source>
</reference>
<name>A0A939C4N1_9ARCH</name>
<dbReference type="PANTHER" id="PTHR30081">
    <property type="entry name" value="PROTEIN-EXPORT MEMBRANE PROTEIN SEC"/>
    <property type="match status" value="1"/>
</dbReference>
<dbReference type="SUPFAM" id="SSF82866">
    <property type="entry name" value="Multidrug efflux transporter AcrB transmembrane domain"/>
    <property type="match status" value="1"/>
</dbReference>
<keyword evidence="4 9" id="KW-0812">Transmembrane</keyword>
<evidence type="ECO:0000313" key="12">
    <source>
        <dbReference type="Proteomes" id="UP000809243"/>
    </source>
</evidence>
<feature type="transmembrane region" description="Helical" evidence="9">
    <location>
        <begin position="475"/>
        <end position="498"/>
    </location>
</feature>
<keyword evidence="7" id="KW-0811">Translocation</keyword>
<evidence type="ECO:0000259" key="10">
    <source>
        <dbReference type="Pfam" id="PF02355"/>
    </source>
</evidence>
<evidence type="ECO:0000256" key="7">
    <source>
        <dbReference type="ARBA" id="ARBA00023010"/>
    </source>
</evidence>
<evidence type="ECO:0000256" key="8">
    <source>
        <dbReference type="ARBA" id="ARBA00023136"/>
    </source>
</evidence>
<evidence type="ECO:0000256" key="2">
    <source>
        <dbReference type="ARBA" id="ARBA00022448"/>
    </source>
</evidence>
<dbReference type="InterPro" id="IPR048634">
    <property type="entry name" value="SecD_SecF_C"/>
</dbReference>
<organism evidence="11 12">
    <name type="scientific">Candidatus Iainarchaeum sp</name>
    <dbReference type="NCBI Taxonomy" id="3101447"/>
    <lineage>
        <taxon>Archaea</taxon>
        <taxon>Candidatus Iainarchaeota</taxon>
        <taxon>Candidatus Iainarchaeia</taxon>
        <taxon>Candidatus Iainarchaeales</taxon>
        <taxon>Candidatus Iainarchaeaceae</taxon>
        <taxon>Candidatus Iainarchaeum</taxon>
    </lineage>
</organism>
<feature type="transmembrane region" description="Helical" evidence="9">
    <location>
        <begin position="406"/>
        <end position="428"/>
    </location>
</feature>
<dbReference type="InterPro" id="IPR022646">
    <property type="entry name" value="SecD/SecF_CS"/>
</dbReference>
<comment type="subcellular location">
    <subcellularLocation>
        <location evidence="1">Cell membrane</location>
        <topology evidence="1">Multi-pass membrane protein</topology>
    </subcellularLocation>
</comment>
<dbReference type="Gene3D" id="3.30.70.3400">
    <property type="match status" value="1"/>
</dbReference>
<dbReference type="GO" id="GO:0005886">
    <property type="term" value="C:plasma membrane"/>
    <property type="evidence" value="ECO:0007669"/>
    <property type="project" value="UniProtKB-SubCell"/>
</dbReference>
<feature type="transmembrane region" description="Helical" evidence="9">
    <location>
        <begin position="504"/>
        <end position="525"/>
    </location>
</feature>
<evidence type="ECO:0000256" key="5">
    <source>
        <dbReference type="ARBA" id="ARBA00022927"/>
    </source>
</evidence>
<accession>A0A939C4N1</accession>
<dbReference type="AlphaFoldDB" id="A0A939C4N1"/>